<dbReference type="OrthoDB" id="6903468at2"/>
<proteinExistence type="predicted"/>
<dbReference type="AlphaFoldDB" id="A0A2S8FDK0"/>
<sequence>MDSILRLIEHIDAHRLLVPSMFEIDIDEALDKRDVEPFDSDWIKAHARVSDEDIDTRDRPSLVELREAAYLRCYKLTQNSELSGYVADDFGLIGTYLLLDERDDWVNALWCAYRDGHFPCGALTPCGGNLASMIE</sequence>
<gene>
    <name evidence="1" type="ORF">C5Y83_22955</name>
</gene>
<dbReference type="EMBL" id="PUHY01000014">
    <property type="protein sequence ID" value="PQO30238.1"/>
    <property type="molecule type" value="Genomic_DNA"/>
</dbReference>
<accession>A0A2S8FDK0</accession>
<protein>
    <submittedName>
        <fullName evidence="1">Uncharacterized protein</fullName>
    </submittedName>
</protein>
<comment type="caution">
    <text evidence="1">The sequence shown here is derived from an EMBL/GenBank/DDBJ whole genome shotgun (WGS) entry which is preliminary data.</text>
</comment>
<dbReference type="RefSeq" id="WP_105332143.1">
    <property type="nucleotide sequence ID" value="NZ_PUHY01000014.1"/>
</dbReference>
<name>A0A2S8FDK0_9BACT</name>
<organism evidence="1 2">
    <name type="scientific">Blastopirellula marina</name>
    <dbReference type="NCBI Taxonomy" id="124"/>
    <lineage>
        <taxon>Bacteria</taxon>
        <taxon>Pseudomonadati</taxon>
        <taxon>Planctomycetota</taxon>
        <taxon>Planctomycetia</taxon>
        <taxon>Pirellulales</taxon>
        <taxon>Pirellulaceae</taxon>
        <taxon>Blastopirellula</taxon>
    </lineage>
</organism>
<evidence type="ECO:0000313" key="2">
    <source>
        <dbReference type="Proteomes" id="UP000238322"/>
    </source>
</evidence>
<evidence type="ECO:0000313" key="1">
    <source>
        <dbReference type="EMBL" id="PQO30238.1"/>
    </source>
</evidence>
<dbReference type="Proteomes" id="UP000238322">
    <property type="component" value="Unassembled WGS sequence"/>
</dbReference>
<reference evidence="1 2" key="1">
    <citation type="submission" date="2018-02" db="EMBL/GenBank/DDBJ databases">
        <title>Comparative genomes isolates from brazilian mangrove.</title>
        <authorList>
            <person name="Araujo J.E."/>
            <person name="Taketani R.G."/>
            <person name="Silva M.C.P."/>
            <person name="Loureco M.V."/>
            <person name="Andreote F.D."/>
        </authorList>
    </citation>
    <scope>NUCLEOTIDE SEQUENCE [LARGE SCALE GENOMIC DNA]</scope>
    <source>
        <strain evidence="1 2">Hex-1 MGV</strain>
    </source>
</reference>